<dbReference type="InterPro" id="IPR036736">
    <property type="entry name" value="ACP-like_sf"/>
</dbReference>
<dbReference type="Gene3D" id="3.40.50.12780">
    <property type="entry name" value="N-terminal domain of ligase-like"/>
    <property type="match status" value="2"/>
</dbReference>
<dbReference type="InterPro" id="IPR023213">
    <property type="entry name" value="CAT-like_dom_sf"/>
</dbReference>
<evidence type="ECO:0000256" key="1">
    <source>
        <dbReference type="ARBA" id="ARBA00022450"/>
    </source>
</evidence>
<dbReference type="InterPro" id="IPR042099">
    <property type="entry name" value="ANL_N_sf"/>
</dbReference>
<evidence type="ECO:0000259" key="4">
    <source>
        <dbReference type="PROSITE" id="PS50075"/>
    </source>
</evidence>
<dbReference type="InterPro" id="IPR020806">
    <property type="entry name" value="PKS_PP-bd"/>
</dbReference>
<dbReference type="Pfam" id="PF00501">
    <property type="entry name" value="AMP-binding"/>
    <property type="match status" value="2"/>
</dbReference>
<organism evidence="5 6">
    <name type="scientific">Pollutimonas subterranea</name>
    <dbReference type="NCBI Taxonomy" id="2045210"/>
    <lineage>
        <taxon>Bacteria</taxon>
        <taxon>Pseudomonadati</taxon>
        <taxon>Pseudomonadota</taxon>
        <taxon>Betaproteobacteria</taxon>
        <taxon>Burkholderiales</taxon>
        <taxon>Alcaligenaceae</taxon>
        <taxon>Pollutimonas</taxon>
    </lineage>
</organism>
<dbReference type="Pfam" id="PF13193">
    <property type="entry name" value="AMP-binding_C"/>
    <property type="match status" value="1"/>
</dbReference>
<keyword evidence="1" id="KW-0596">Phosphopantetheine</keyword>
<dbReference type="CDD" id="cd05930">
    <property type="entry name" value="A_NRPS"/>
    <property type="match status" value="2"/>
</dbReference>
<evidence type="ECO:0000313" key="5">
    <source>
        <dbReference type="EMBL" id="PLC51293.1"/>
    </source>
</evidence>
<dbReference type="PROSITE" id="PS00455">
    <property type="entry name" value="AMP_BINDING"/>
    <property type="match status" value="2"/>
</dbReference>
<dbReference type="PANTHER" id="PTHR45527">
    <property type="entry name" value="NONRIBOSOMAL PEPTIDE SYNTHETASE"/>
    <property type="match status" value="1"/>
</dbReference>
<dbReference type="Gene3D" id="3.30.300.30">
    <property type="match status" value="2"/>
</dbReference>
<dbReference type="EMBL" id="PDNW01000002">
    <property type="protein sequence ID" value="PLC51293.1"/>
    <property type="molecule type" value="Genomic_DNA"/>
</dbReference>
<dbReference type="Gene3D" id="3.30.559.30">
    <property type="entry name" value="Nonribosomal peptide synthetase, condensation domain"/>
    <property type="match status" value="2"/>
</dbReference>
<feature type="region of interest" description="Disordered" evidence="3">
    <location>
        <begin position="1064"/>
        <end position="1085"/>
    </location>
</feature>
<dbReference type="SUPFAM" id="SSF47336">
    <property type="entry name" value="ACP-like"/>
    <property type="match status" value="2"/>
</dbReference>
<dbReference type="InterPro" id="IPR009081">
    <property type="entry name" value="PP-bd_ACP"/>
</dbReference>
<keyword evidence="2" id="KW-0597">Phosphoprotein</keyword>
<dbReference type="InterPro" id="IPR001242">
    <property type="entry name" value="Condensation_dom"/>
</dbReference>
<dbReference type="GO" id="GO:0043041">
    <property type="term" value="P:amino acid activation for nonribosomal peptide biosynthetic process"/>
    <property type="evidence" value="ECO:0007669"/>
    <property type="project" value="TreeGrafter"/>
</dbReference>
<gene>
    <name evidence="5" type="ORF">CR159_03425</name>
</gene>
<evidence type="ECO:0000256" key="3">
    <source>
        <dbReference type="SAM" id="MobiDB-lite"/>
    </source>
</evidence>
<feature type="domain" description="Carrier" evidence="4">
    <location>
        <begin position="986"/>
        <end position="1061"/>
    </location>
</feature>
<dbReference type="Pfam" id="PF00550">
    <property type="entry name" value="PP-binding"/>
    <property type="match status" value="2"/>
</dbReference>
<reference evidence="5 6" key="1">
    <citation type="submission" date="2017-10" db="EMBL/GenBank/DDBJ databases">
        <title>Two draft genome sequences of Pusillimonas sp. strains isolated from a nitrate- and radionuclide-contaminated groundwater in Russia.</title>
        <authorList>
            <person name="Grouzdev D.S."/>
            <person name="Tourova T.P."/>
            <person name="Goeva M.A."/>
            <person name="Babich T.L."/>
            <person name="Sokolova D.S."/>
            <person name="Abdullin R."/>
            <person name="Poltaraus A.B."/>
            <person name="Toshchakov S.V."/>
            <person name="Nazina T.N."/>
        </authorList>
    </citation>
    <scope>NUCLEOTIDE SEQUENCE [LARGE SCALE GENOMIC DNA]</scope>
    <source>
        <strain evidence="5 6">JR1/69-3-13</strain>
    </source>
</reference>
<evidence type="ECO:0000256" key="2">
    <source>
        <dbReference type="ARBA" id="ARBA00022553"/>
    </source>
</evidence>
<evidence type="ECO:0000313" key="6">
    <source>
        <dbReference type="Proteomes" id="UP000234190"/>
    </source>
</evidence>
<dbReference type="GO" id="GO:0044550">
    <property type="term" value="P:secondary metabolite biosynthetic process"/>
    <property type="evidence" value="ECO:0007669"/>
    <property type="project" value="TreeGrafter"/>
</dbReference>
<comment type="caution">
    <text evidence="5">The sequence shown here is derived from an EMBL/GenBank/DDBJ whole genome shotgun (WGS) entry which is preliminary data.</text>
</comment>
<dbReference type="SUPFAM" id="SSF56801">
    <property type="entry name" value="Acetyl-CoA synthetase-like"/>
    <property type="match status" value="2"/>
</dbReference>
<dbReference type="Gene3D" id="3.30.559.10">
    <property type="entry name" value="Chloramphenicol acetyltransferase-like domain"/>
    <property type="match status" value="2"/>
</dbReference>
<accession>A0A2N4U8E0</accession>
<name>A0A2N4U8E0_9BURK</name>
<dbReference type="Gene3D" id="1.10.1200.10">
    <property type="entry name" value="ACP-like"/>
    <property type="match status" value="2"/>
</dbReference>
<dbReference type="SUPFAM" id="SSF52777">
    <property type="entry name" value="CoA-dependent acyltransferases"/>
    <property type="match status" value="4"/>
</dbReference>
<dbReference type="PROSITE" id="PS50075">
    <property type="entry name" value="CARRIER"/>
    <property type="match status" value="2"/>
</dbReference>
<sequence>MKRIFAHHHEALKAALQEKGLLDKGSARSLRETLDASWPAPAAVQRLWLQECLEGDERLNGLGVWLRLEQAHAMPQVEQAIQALVDRHETLRTIYEPKDDQLYARVLTEKTFVPAPIMDEPDETALTQLLHTHSPSLSSNESWRVHPIVDADGDCRGIIWLMHHAVCDWFGLQVLIREFAGLLQNLPLADTPPMQPRHASQAERQRSATRTDTLRAYWRERLQGASIFFSPPIRLAAAASAVPTEFACERFRVSIDPGQTAVLRTASRKIKTTPYFFFLTAFVRLLQSLTLDEEVVVATTIAHRDRPGTETLAGSLSDLLPLRCDPATSLTFIQALRHIQTHASKDMAHAELGLHQIVEAVRPERRPGKAPLTQVMFNVLPPLSAQGMEIIPAPLPVARADLVFEILEDEGFTVNIECRADSFPAGFTQLLAQAWQREISAALIALQDPVSDTHTAAHCETVPDTQFAAAPPLLPADAAIELFMQQAKKTPLAPALMSGSRTISYDELTKHVDLLAHALREHTAFSSGCRVGVWLPRSIDLVVAVLACLKTGGIMMLLDPNHPAQRQRQILSSARPALLIVRPDAAPPIDPATAIVHTLDTSSPQAVPHTVFEPAFPLPDDAFIAFTSGSTGTPKGVVCTQRALVNRLAWYASAFPPAHDDVACLKTSSGFVDIYAEMLGPLCAGIPLVIASDETAADPPALASLMQQHRVTRLVLVPTLLEALLAHGDSAGLQYLRLCACSGEPLAPALARSFALAVPTCRLINIYGASEVTADATWAEIKPPLAAYCDIGEALPGVAIAVVDRNGDRVTDGFPGELAISGIALANHYLDDPVLTEKRFRSLPAFGGQRAFLSGDTAIKIPHGPLLLLGRSDRQLKLEGVRVDAAEIEAALASLAGISRCRVVMDTQTTPPRLLAAIVGRPPADDCTLRSRLCDLLPSSAIPQRLLWMDALPAGPTGKVDDAGILAAARQTALTPASTALAGHEAPKGDIELLLAQQWSELLDCTIDDRHAHFFEQGGSSLKAIMAMNRVRLALGLPADARWLFETPTLAGIAARIHQARADHPPAQTAQATPKEETVPTGHAPVQAPLTFNQQWLVREYTNNPKRTAYNLAIAYRYAGSPDANTLQEALQHLANRHAALRTRLKHSCGQWAQHIWPPGTPLLVTRRETPSMNDETAARHRDTLAGIPFVLNGEPLFRVEICVATADKLYLFMTAHHAMIDGWSSERLMRDLARHYAAICGQAEAPCDLLTGIGEIATAQHARLTTLAQALPAYRDYVTGGACPRCPSTGRGTTRGGPLASLPVLSQAPLHAKDSKGVTPFVLGLCALAGALQQFNTLDRPILIGFPEAGRHDPHLENSIAFLANTVLGRFDLSGQKPGPAAVNAAQRQLLEALSFRDIPAFWLQEQGWKGLDDRSDDLQAMVVPEQDFDWNVTIPGLDIACLGQATARGARVDLALTIRRGRQGGTDFGLEYDSQRVPHEFAQRLVRVLQTLLALNQPARPPTTAADLALAVVGDQSAQEAVSVAQESARPIPASRLDILLAGLAASCPDVRLAADATTTLTGAQLWTRAQDIARMMRRAHPAPGVVALCMERSANWLASLLAIWQTGSTAVIIDPQWPAERADFIIGDSGAQLLWANGIGADMGANTADSDAAAAPPNPVAALVYTSGSSGRPKGVPICHDALIRLGSSLASHYELKSSSTILQLVSPAFDVALSDIAMSWCSGASLVTLPQHSVMPGSTLSHAIDAWGITHLQAPAAVLNGTQAQAHPSLEMVAVGGEICPAVTLDAWSQNRKLFIVYGPTETTVTASLMPYRAAHAPGSLGTAVAGNRLAIVDSSGRPLLFGMPGELLIAGPQVAQGYHGHAQSLSKAFGTTSLFGEPCRAYLTGDRAWMDESGQVWLLGRLDRQFKIRGQRIDPEEIEIILRQHPAVSQAAIASRPTLDSGTAPGAAEAENLIVAWIVSATAARPSEETLRRWLQDRLPAAYVPARWVFIAELPLNANGKTDWAALVEPASAALPSVQASAVRLEDRDDLIEFLYACWCELLDRDEIEYDRSFFDYGGHSMLMVKLHERLEQATGLTLSIGEIFGHPTLDELANYLLEQINA</sequence>
<dbReference type="OrthoDB" id="8826085at2"/>
<dbReference type="InterPro" id="IPR045851">
    <property type="entry name" value="AMP-bd_C_sf"/>
</dbReference>
<dbReference type="PANTHER" id="PTHR45527:SF1">
    <property type="entry name" value="FATTY ACID SYNTHASE"/>
    <property type="match status" value="1"/>
</dbReference>
<protein>
    <recommendedName>
        <fullName evidence="4">Carrier domain-containing protein</fullName>
    </recommendedName>
</protein>
<dbReference type="Pfam" id="PF00668">
    <property type="entry name" value="Condensation"/>
    <property type="match status" value="2"/>
</dbReference>
<dbReference type="GO" id="GO:0005737">
    <property type="term" value="C:cytoplasm"/>
    <property type="evidence" value="ECO:0007669"/>
    <property type="project" value="TreeGrafter"/>
</dbReference>
<dbReference type="InterPro" id="IPR020845">
    <property type="entry name" value="AMP-binding_CS"/>
</dbReference>
<feature type="domain" description="Carrier" evidence="4">
    <location>
        <begin position="2031"/>
        <end position="2106"/>
    </location>
</feature>
<dbReference type="InterPro" id="IPR000873">
    <property type="entry name" value="AMP-dep_synth/lig_dom"/>
</dbReference>
<dbReference type="GO" id="GO:0031177">
    <property type="term" value="F:phosphopantetheine binding"/>
    <property type="evidence" value="ECO:0007669"/>
    <property type="project" value="InterPro"/>
</dbReference>
<dbReference type="GO" id="GO:0003824">
    <property type="term" value="F:catalytic activity"/>
    <property type="evidence" value="ECO:0007669"/>
    <property type="project" value="InterPro"/>
</dbReference>
<dbReference type="SMART" id="SM00823">
    <property type="entry name" value="PKS_PP"/>
    <property type="match status" value="2"/>
</dbReference>
<keyword evidence="6" id="KW-1185">Reference proteome</keyword>
<dbReference type="InterPro" id="IPR025110">
    <property type="entry name" value="AMP-bd_C"/>
</dbReference>
<dbReference type="Proteomes" id="UP000234190">
    <property type="component" value="Unassembled WGS sequence"/>
</dbReference>
<proteinExistence type="predicted"/>
<dbReference type="RefSeq" id="WP_102072611.1">
    <property type="nucleotide sequence ID" value="NZ_PDNW01000002.1"/>
</dbReference>